<dbReference type="EMBL" id="JAESVG020000010">
    <property type="protein sequence ID" value="KAG8624057.1"/>
    <property type="molecule type" value="Genomic_DNA"/>
</dbReference>
<evidence type="ECO:0000256" key="3">
    <source>
        <dbReference type="ARBA" id="ARBA00022989"/>
    </source>
</evidence>
<evidence type="ECO:0000256" key="2">
    <source>
        <dbReference type="ARBA" id="ARBA00022692"/>
    </source>
</evidence>
<dbReference type="Proteomes" id="UP000809789">
    <property type="component" value="Unassembled WGS sequence"/>
</dbReference>
<dbReference type="PANTHER" id="PTHR33048">
    <property type="entry name" value="PTH11-LIKE INTEGRAL MEMBRANE PROTEIN (AFU_ORTHOLOGUE AFUA_5G11245)"/>
    <property type="match status" value="1"/>
</dbReference>
<dbReference type="Pfam" id="PF20684">
    <property type="entry name" value="Fung_rhodopsin"/>
    <property type="match status" value="1"/>
</dbReference>
<protein>
    <recommendedName>
        <fullName evidence="8">Rhodopsin domain-containing protein</fullName>
    </recommendedName>
</protein>
<feature type="transmembrane region" description="Helical" evidence="7">
    <location>
        <begin position="256"/>
        <end position="280"/>
    </location>
</feature>
<dbReference type="InterPro" id="IPR049326">
    <property type="entry name" value="Rhodopsin_dom_fungi"/>
</dbReference>
<dbReference type="PANTHER" id="PTHR33048:SF96">
    <property type="entry name" value="INTEGRAL MEMBRANE PROTEIN"/>
    <property type="match status" value="1"/>
</dbReference>
<dbReference type="AlphaFoldDB" id="A0A8K0KV26"/>
<comment type="similarity">
    <text evidence="5">Belongs to the SAT4 family.</text>
</comment>
<keyword evidence="3 7" id="KW-1133">Transmembrane helix</keyword>
<feature type="transmembrane region" description="Helical" evidence="7">
    <location>
        <begin position="216"/>
        <end position="236"/>
    </location>
</feature>
<feature type="transmembrane region" description="Helical" evidence="7">
    <location>
        <begin position="56"/>
        <end position="77"/>
    </location>
</feature>
<accession>A0A8K0KV26</accession>
<feature type="transmembrane region" description="Helical" evidence="7">
    <location>
        <begin position="135"/>
        <end position="156"/>
    </location>
</feature>
<feature type="region of interest" description="Disordered" evidence="6">
    <location>
        <begin position="348"/>
        <end position="397"/>
    </location>
</feature>
<gene>
    <name evidence="9" type="ORF">KVT40_009033</name>
</gene>
<evidence type="ECO:0000256" key="4">
    <source>
        <dbReference type="ARBA" id="ARBA00023136"/>
    </source>
</evidence>
<reference evidence="9" key="1">
    <citation type="submission" date="2021-07" db="EMBL/GenBank/DDBJ databases">
        <title>Elsinoe batatas strain:CRI-CJ2 Genome sequencing and assembly.</title>
        <authorList>
            <person name="Huang L."/>
        </authorList>
    </citation>
    <scope>NUCLEOTIDE SEQUENCE</scope>
    <source>
        <strain evidence="9">CRI-CJ2</strain>
    </source>
</reference>
<evidence type="ECO:0000256" key="7">
    <source>
        <dbReference type="SAM" id="Phobius"/>
    </source>
</evidence>
<name>A0A8K0KV26_9PEZI</name>
<comment type="subcellular location">
    <subcellularLocation>
        <location evidence="1">Membrane</location>
        <topology evidence="1">Multi-pass membrane protein</topology>
    </subcellularLocation>
</comment>
<feature type="transmembrane region" description="Helical" evidence="7">
    <location>
        <begin position="20"/>
        <end position="44"/>
    </location>
</feature>
<evidence type="ECO:0000256" key="5">
    <source>
        <dbReference type="ARBA" id="ARBA00038359"/>
    </source>
</evidence>
<sequence>MSSSSESATALSSANDTAEPARLTAVICTALAVTTTLVAIRCYVRTRIMKNFGIDDWFLILAQIFLIISAATTLRSIGLGLGQYLDTVAIWYEDDLLFYLFLNEVLYAFLILLIRLTIGFLLLKIITHHRRERAFVVFIIALSVVNSVFFLVWTFLQCSPINHFWVRRSPGVCHERAFTIVLYVSSVIGVITEWSLAFLPVYMAFKMLIMSLKDRVAIAVVLGMGALASIATIVRMAYLGMLLEGKADVRYMCAVIYMWATIENSLAISAACLATFRPLLARFLDLTVRKASIGDFSGRMLRKPSETTHAMTVSKRGGSCGVDGRESLVVDFSDRILADIDKVDVEPRRGSAWEERRENVGEMEAGEKSEEMRRESGVDGGDCLKRGGGSDREIDEK</sequence>
<feature type="transmembrane region" description="Helical" evidence="7">
    <location>
        <begin position="176"/>
        <end position="204"/>
    </location>
</feature>
<evidence type="ECO:0000313" key="10">
    <source>
        <dbReference type="Proteomes" id="UP000809789"/>
    </source>
</evidence>
<dbReference type="GO" id="GO:0016020">
    <property type="term" value="C:membrane"/>
    <property type="evidence" value="ECO:0007669"/>
    <property type="project" value="UniProtKB-SubCell"/>
</dbReference>
<dbReference type="InterPro" id="IPR052337">
    <property type="entry name" value="SAT4-like"/>
</dbReference>
<organism evidence="9 10">
    <name type="scientific">Elsinoe batatas</name>
    <dbReference type="NCBI Taxonomy" id="2601811"/>
    <lineage>
        <taxon>Eukaryota</taxon>
        <taxon>Fungi</taxon>
        <taxon>Dikarya</taxon>
        <taxon>Ascomycota</taxon>
        <taxon>Pezizomycotina</taxon>
        <taxon>Dothideomycetes</taxon>
        <taxon>Dothideomycetidae</taxon>
        <taxon>Myriangiales</taxon>
        <taxon>Elsinoaceae</taxon>
        <taxon>Elsinoe</taxon>
    </lineage>
</organism>
<feature type="transmembrane region" description="Helical" evidence="7">
    <location>
        <begin position="97"/>
        <end position="123"/>
    </location>
</feature>
<proteinExistence type="inferred from homology"/>
<dbReference type="OrthoDB" id="3923077at2759"/>
<evidence type="ECO:0000313" key="9">
    <source>
        <dbReference type="EMBL" id="KAG8624057.1"/>
    </source>
</evidence>
<feature type="domain" description="Rhodopsin" evidence="8">
    <location>
        <begin position="40"/>
        <end position="282"/>
    </location>
</feature>
<keyword evidence="2 7" id="KW-0812">Transmembrane</keyword>
<evidence type="ECO:0000259" key="8">
    <source>
        <dbReference type="Pfam" id="PF20684"/>
    </source>
</evidence>
<evidence type="ECO:0000256" key="1">
    <source>
        <dbReference type="ARBA" id="ARBA00004141"/>
    </source>
</evidence>
<comment type="caution">
    <text evidence="9">The sequence shown here is derived from an EMBL/GenBank/DDBJ whole genome shotgun (WGS) entry which is preliminary data.</text>
</comment>
<evidence type="ECO:0000256" key="6">
    <source>
        <dbReference type="SAM" id="MobiDB-lite"/>
    </source>
</evidence>
<keyword evidence="4 7" id="KW-0472">Membrane</keyword>
<keyword evidence="10" id="KW-1185">Reference proteome</keyword>